<comment type="caution">
    <text evidence="1">The sequence shown here is derived from an EMBL/GenBank/DDBJ whole genome shotgun (WGS) entry which is preliminary data.</text>
</comment>
<dbReference type="Proteomes" id="UP001501676">
    <property type="component" value="Unassembled WGS sequence"/>
</dbReference>
<accession>A0ABP6TBJ2</accession>
<dbReference type="EMBL" id="BAAAYN010000082">
    <property type="protein sequence ID" value="GAA3398352.1"/>
    <property type="molecule type" value="Genomic_DNA"/>
</dbReference>
<proteinExistence type="predicted"/>
<keyword evidence="2" id="KW-1185">Reference proteome</keyword>
<evidence type="ECO:0008006" key="3">
    <source>
        <dbReference type="Google" id="ProtNLM"/>
    </source>
</evidence>
<dbReference type="RefSeq" id="WP_345733713.1">
    <property type="nucleotide sequence ID" value="NZ_BAAAYN010000082.1"/>
</dbReference>
<gene>
    <name evidence="1" type="ORF">GCM10020369_81610</name>
</gene>
<sequence length="94" mass="10656">METYSFDEAAYERLRQAGITWRSVLDVLHIPPRLRQPIGAVLRVAGQDRDGRWLLVILIEDEASDNAFQIVTARELHDQEAAGIARLLDEGSNR</sequence>
<organism evidence="1 2">
    <name type="scientific">Cryptosporangium minutisporangium</name>
    <dbReference type="NCBI Taxonomy" id="113569"/>
    <lineage>
        <taxon>Bacteria</taxon>
        <taxon>Bacillati</taxon>
        <taxon>Actinomycetota</taxon>
        <taxon>Actinomycetes</taxon>
        <taxon>Cryptosporangiales</taxon>
        <taxon>Cryptosporangiaceae</taxon>
        <taxon>Cryptosporangium</taxon>
    </lineage>
</organism>
<name>A0ABP6TBJ2_9ACTN</name>
<reference evidence="2" key="1">
    <citation type="journal article" date="2019" name="Int. J. Syst. Evol. Microbiol.">
        <title>The Global Catalogue of Microorganisms (GCM) 10K type strain sequencing project: providing services to taxonomists for standard genome sequencing and annotation.</title>
        <authorList>
            <consortium name="The Broad Institute Genomics Platform"/>
            <consortium name="The Broad Institute Genome Sequencing Center for Infectious Disease"/>
            <person name="Wu L."/>
            <person name="Ma J."/>
        </authorList>
    </citation>
    <scope>NUCLEOTIDE SEQUENCE [LARGE SCALE GENOMIC DNA]</scope>
    <source>
        <strain evidence="2">JCM 9458</strain>
    </source>
</reference>
<evidence type="ECO:0000313" key="1">
    <source>
        <dbReference type="EMBL" id="GAA3398352.1"/>
    </source>
</evidence>
<protein>
    <recommendedName>
        <fullName evidence="3">DUF4258 domain-containing protein</fullName>
    </recommendedName>
</protein>
<evidence type="ECO:0000313" key="2">
    <source>
        <dbReference type="Proteomes" id="UP001501676"/>
    </source>
</evidence>